<comment type="caution">
    <text evidence="2">The sequence shown here is derived from an EMBL/GenBank/DDBJ whole genome shotgun (WGS) entry which is preliminary data.</text>
</comment>
<keyword evidence="1" id="KW-0472">Membrane</keyword>
<keyword evidence="1" id="KW-1133">Transmembrane helix</keyword>
<reference evidence="2" key="1">
    <citation type="submission" date="2019-08" db="EMBL/GenBank/DDBJ databases">
        <authorList>
            <person name="Kucharzyk K."/>
            <person name="Murdoch R.W."/>
            <person name="Higgins S."/>
            <person name="Loffler F."/>
        </authorList>
    </citation>
    <scope>NUCLEOTIDE SEQUENCE</scope>
</reference>
<feature type="transmembrane region" description="Helical" evidence="1">
    <location>
        <begin position="102"/>
        <end position="122"/>
    </location>
</feature>
<dbReference type="EMBL" id="VSSQ01004568">
    <property type="protein sequence ID" value="MPM25741.1"/>
    <property type="molecule type" value="Genomic_DNA"/>
</dbReference>
<gene>
    <name evidence="2" type="ORF">SDC9_72241</name>
</gene>
<feature type="transmembrane region" description="Helical" evidence="1">
    <location>
        <begin position="76"/>
        <end position="96"/>
    </location>
</feature>
<name>A0A644YCY1_9ZZZZ</name>
<feature type="transmembrane region" description="Helical" evidence="1">
    <location>
        <begin position="45"/>
        <end position="64"/>
    </location>
</feature>
<feature type="transmembrane region" description="Helical" evidence="1">
    <location>
        <begin position="12"/>
        <end position="33"/>
    </location>
</feature>
<dbReference type="Pfam" id="PF11457">
    <property type="entry name" value="DUF3021"/>
    <property type="match status" value="1"/>
</dbReference>
<dbReference type="AlphaFoldDB" id="A0A644YCY1"/>
<protein>
    <recommendedName>
        <fullName evidence="3">DUF3021 domain-containing protein</fullName>
    </recommendedName>
</protein>
<evidence type="ECO:0000313" key="2">
    <source>
        <dbReference type="EMBL" id="MPM25741.1"/>
    </source>
</evidence>
<keyword evidence="1" id="KW-0812">Transmembrane</keyword>
<accession>A0A644YCY1</accession>
<evidence type="ECO:0000256" key="1">
    <source>
        <dbReference type="SAM" id="Phobius"/>
    </source>
</evidence>
<organism evidence="2">
    <name type="scientific">bioreactor metagenome</name>
    <dbReference type="NCBI Taxonomy" id="1076179"/>
    <lineage>
        <taxon>unclassified sequences</taxon>
        <taxon>metagenomes</taxon>
        <taxon>ecological metagenomes</taxon>
    </lineage>
</organism>
<evidence type="ECO:0008006" key="3">
    <source>
        <dbReference type="Google" id="ProtNLM"/>
    </source>
</evidence>
<proteinExistence type="predicted"/>
<dbReference type="InterPro" id="IPR021560">
    <property type="entry name" value="DUF3021"/>
</dbReference>
<sequence>MREEELFRKLFSHYFVNVTCIVIAVFSFCRVFYPEAHFSTEDLSRILLMAAAGDLPLVVFFARRELTRKEYRIRKIIHFALVVGINLTLAYLWGWVNMARGAEVAGLLLCVTVIYVAITLITDYRDRKVTDRLNDKLRERYGHEQ</sequence>